<name>A0AAV7NSH0_PLEWA</name>
<sequence>MPLCHKAEGALPRWPDRAWPVPREAERACTGAGRRGPNAALGLRVPFGQRGYDEVVALQELWPRGAEGTTPYLLETGDGVPEVQQERGLSKGTLHQDPCQEDTTGRALSGRGWGHRRKGRTCGRGGAPDQVLHGAVIRRVARGLCYPEARNSGRGQRTAKKTPPGEPSLEEGGVTGEQ</sequence>
<dbReference type="EMBL" id="JANPWB010000012">
    <property type="protein sequence ID" value="KAJ1117969.1"/>
    <property type="molecule type" value="Genomic_DNA"/>
</dbReference>
<dbReference type="AlphaFoldDB" id="A0AAV7NSH0"/>
<accession>A0AAV7NSH0</accession>
<gene>
    <name evidence="2" type="ORF">NDU88_006164</name>
</gene>
<evidence type="ECO:0000256" key="1">
    <source>
        <dbReference type="SAM" id="MobiDB-lite"/>
    </source>
</evidence>
<proteinExistence type="predicted"/>
<organism evidence="2 3">
    <name type="scientific">Pleurodeles waltl</name>
    <name type="common">Iberian ribbed newt</name>
    <dbReference type="NCBI Taxonomy" id="8319"/>
    <lineage>
        <taxon>Eukaryota</taxon>
        <taxon>Metazoa</taxon>
        <taxon>Chordata</taxon>
        <taxon>Craniata</taxon>
        <taxon>Vertebrata</taxon>
        <taxon>Euteleostomi</taxon>
        <taxon>Amphibia</taxon>
        <taxon>Batrachia</taxon>
        <taxon>Caudata</taxon>
        <taxon>Salamandroidea</taxon>
        <taxon>Salamandridae</taxon>
        <taxon>Pleurodelinae</taxon>
        <taxon>Pleurodeles</taxon>
    </lineage>
</organism>
<protein>
    <submittedName>
        <fullName evidence="2">Uncharacterized protein</fullName>
    </submittedName>
</protein>
<dbReference type="Proteomes" id="UP001066276">
    <property type="component" value="Chromosome 8"/>
</dbReference>
<feature type="region of interest" description="Disordered" evidence="1">
    <location>
        <begin position="87"/>
        <end position="129"/>
    </location>
</feature>
<keyword evidence="3" id="KW-1185">Reference proteome</keyword>
<feature type="region of interest" description="Disordered" evidence="1">
    <location>
        <begin position="147"/>
        <end position="178"/>
    </location>
</feature>
<evidence type="ECO:0000313" key="3">
    <source>
        <dbReference type="Proteomes" id="UP001066276"/>
    </source>
</evidence>
<evidence type="ECO:0000313" key="2">
    <source>
        <dbReference type="EMBL" id="KAJ1117969.1"/>
    </source>
</evidence>
<comment type="caution">
    <text evidence="2">The sequence shown here is derived from an EMBL/GenBank/DDBJ whole genome shotgun (WGS) entry which is preliminary data.</text>
</comment>
<reference evidence="2" key="1">
    <citation type="journal article" date="2022" name="bioRxiv">
        <title>Sequencing and chromosome-scale assembly of the giantPleurodeles waltlgenome.</title>
        <authorList>
            <person name="Brown T."/>
            <person name="Elewa A."/>
            <person name="Iarovenko S."/>
            <person name="Subramanian E."/>
            <person name="Araus A.J."/>
            <person name="Petzold A."/>
            <person name="Susuki M."/>
            <person name="Suzuki K.-i.T."/>
            <person name="Hayashi T."/>
            <person name="Toyoda A."/>
            <person name="Oliveira C."/>
            <person name="Osipova E."/>
            <person name="Leigh N.D."/>
            <person name="Simon A."/>
            <person name="Yun M.H."/>
        </authorList>
    </citation>
    <scope>NUCLEOTIDE SEQUENCE</scope>
    <source>
        <strain evidence="2">20211129_DDA</strain>
        <tissue evidence="2">Liver</tissue>
    </source>
</reference>